<protein>
    <submittedName>
        <fullName evidence="1">Uncharacterized protein</fullName>
    </submittedName>
</protein>
<dbReference type="Proteomes" id="UP000002945">
    <property type="component" value="Unassembled WGS sequence"/>
</dbReference>
<evidence type="ECO:0000313" key="1">
    <source>
        <dbReference type="EMBL" id="EDP95648.1"/>
    </source>
</evidence>
<gene>
    <name evidence="1" type="ORF">KAOT1_22391</name>
</gene>
<dbReference type="EMBL" id="ABIB01000007">
    <property type="protein sequence ID" value="EDP95648.1"/>
    <property type="molecule type" value="Genomic_DNA"/>
</dbReference>
<organism evidence="1 2">
    <name type="scientific">Kordia algicida OT-1</name>
    <dbReference type="NCBI Taxonomy" id="391587"/>
    <lineage>
        <taxon>Bacteria</taxon>
        <taxon>Pseudomonadati</taxon>
        <taxon>Bacteroidota</taxon>
        <taxon>Flavobacteriia</taxon>
        <taxon>Flavobacteriales</taxon>
        <taxon>Flavobacteriaceae</taxon>
        <taxon>Kordia</taxon>
    </lineage>
</organism>
<dbReference type="AlphaFoldDB" id="A9E1M5"/>
<dbReference type="HOGENOM" id="CLU_1238853_0_0_10"/>
<dbReference type="RefSeq" id="WP_007097002.1">
    <property type="nucleotide sequence ID" value="NZ_CP142125.1"/>
</dbReference>
<dbReference type="OrthoDB" id="979576at2"/>
<keyword evidence="2" id="KW-1185">Reference proteome</keyword>
<name>A9E1M5_9FLAO</name>
<dbReference type="PROSITE" id="PS51257">
    <property type="entry name" value="PROKAR_LIPOPROTEIN"/>
    <property type="match status" value="1"/>
</dbReference>
<proteinExistence type="predicted"/>
<dbReference type="STRING" id="391587.KAOT1_22391"/>
<reference evidence="1 2" key="1">
    <citation type="journal article" date="2011" name="J. Bacteriol.">
        <title>Genome sequence of the algicidal bacterium Kordia algicida OT-1.</title>
        <authorList>
            <person name="Lee H.S."/>
            <person name="Kang S.G."/>
            <person name="Kwon K.K."/>
            <person name="Lee J.H."/>
            <person name="Kim S.J."/>
        </authorList>
    </citation>
    <scope>NUCLEOTIDE SEQUENCE [LARGE SCALE GENOMIC DNA]</scope>
    <source>
        <strain evidence="1 2">OT-1</strain>
    </source>
</reference>
<evidence type="ECO:0000313" key="2">
    <source>
        <dbReference type="Proteomes" id="UP000002945"/>
    </source>
</evidence>
<comment type="caution">
    <text evidence="1">The sequence shown here is derived from an EMBL/GenBank/DDBJ whole genome shotgun (WGS) entry which is preliminary data.</text>
</comment>
<sequence>MKKITILLSIISCVFIFSCEKKSEIQTTPELQQIFNDTEIGDIGKIISFYEEHLKKQTNSNQIDSAFHKFAKENVNAMSYDVSGFDDESIQRLYKNIDQETYDEIWEESKGFNYEINDSITIQNIAYEKKFMNYLKLVGEKEPKIQYVHNQIKTLGMVQGILIRTLYQDFDDEGRNGKFSTKIGDYNNRFIAAVFTITIADNIIRQRMIRKQQLKIEQSESGN</sequence>
<accession>A9E1M5</accession>